<name>A0A6A7AIY5_9PLEO</name>
<dbReference type="OrthoDB" id="4739136at2759"/>
<dbReference type="InterPro" id="IPR057227">
    <property type="entry name" value="DUF7905"/>
</dbReference>
<accession>A0A6A7AIY5</accession>
<feature type="domain" description="DUF7905" evidence="2">
    <location>
        <begin position="297"/>
        <end position="623"/>
    </location>
</feature>
<evidence type="ECO:0000256" key="1">
    <source>
        <dbReference type="SAM" id="MobiDB-lite"/>
    </source>
</evidence>
<feature type="region of interest" description="Disordered" evidence="1">
    <location>
        <begin position="1"/>
        <end position="28"/>
    </location>
</feature>
<feature type="region of interest" description="Disordered" evidence="1">
    <location>
        <begin position="623"/>
        <end position="653"/>
    </location>
</feature>
<keyword evidence="4" id="KW-1185">Reference proteome</keyword>
<dbReference type="Proteomes" id="UP000799424">
    <property type="component" value="Unassembled WGS sequence"/>
</dbReference>
<proteinExistence type="predicted"/>
<protein>
    <recommendedName>
        <fullName evidence="2">DUF7905 domain-containing protein</fullName>
    </recommendedName>
</protein>
<evidence type="ECO:0000259" key="2">
    <source>
        <dbReference type="Pfam" id="PF25482"/>
    </source>
</evidence>
<evidence type="ECO:0000313" key="4">
    <source>
        <dbReference type="Proteomes" id="UP000799424"/>
    </source>
</evidence>
<reference evidence="3" key="1">
    <citation type="journal article" date="2020" name="Stud. Mycol.">
        <title>101 Dothideomycetes genomes: a test case for predicting lifestyles and emergence of pathogens.</title>
        <authorList>
            <person name="Haridas S."/>
            <person name="Albert R."/>
            <person name="Binder M."/>
            <person name="Bloem J."/>
            <person name="Labutti K."/>
            <person name="Salamov A."/>
            <person name="Andreopoulos B."/>
            <person name="Baker S."/>
            <person name="Barry K."/>
            <person name="Bills G."/>
            <person name="Bluhm B."/>
            <person name="Cannon C."/>
            <person name="Castanera R."/>
            <person name="Culley D."/>
            <person name="Daum C."/>
            <person name="Ezra D."/>
            <person name="Gonzalez J."/>
            <person name="Henrissat B."/>
            <person name="Kuo A."/>
            <person name="Liang C."/>
            <person name="Lipzen A."/>
            <person name="Lutzoni F."/>
            <person name="Magnuson J."/>
            <person name="Mondo S."/>
            <person name="Nolan M."/>
            <person name="Ohm R."/>
            <person name="Pangilinan J."/>
            <person name="Park H.-J."/>
            <person name="Ramirez L."/>
            <person name="Alfaro M."/>
            <person name="Sun H."/>
            <person name="Tritt A."/>
            <person name="Yoshinaga Y."/>
            <person name="Zwiers L.-H."/>
            <person name="Turgeon B."/>
            <person name="Goodwin S."/>
            <person name="Spatafora J."/>
            <person name="Crous P."/>
            <person name="Grigoriev I."/>
        </authorList>
    </citation>
    <scope>NUCLEOTIDE SEQUENCE</scope>
    <source>
        <strain evidence="3">CBS 113818</strain>
    </source>
</reference>
<dbReference type="Pfam" id="PF25482">
    <property type="entry name" value="DUF7905"/>
    <property type="match status" value="1"/>
</dbReference>
<gene>
    <name evidence="3" type="ORF">CC86DRAFT_415001</name>
</gene>
<feature type="compositionally biased region" description="Polar residues" evidence="1">
    <location>
        <begin position="1"/>
        <end position="10"/>
    </location>
</feature>
<dbReference type="EMBL" id="MU006216">
    <property type="protein sequence ID" value="KAF2833240.1"/>
    <property type="molecule type" value="Genomic_DNA"/>
</dbReference>
<feature type="compositionally biased region" description="Basic and acidic residues" evidence="1">
    <location>
        <begin position="637"/>
        <end position="653"/>
    </location>
</feature>
<dbReference type="AlphaFoldDB" id="A0A6A7AIY5"/>
<organism evidence="3 4">
    <name type="scientific">Ophiobolus disseminans</name>
    <dbReference type="NCBI Taxonomy" id="1469910"/>
    <lineage>
        <taxon>Eukaryota</taxon>
        <taxon>Fungi</taxon>
        <taxon>Dikarya</taxon>
        <taxon>Ascomycota</taxon>
        <taxon>Pezizomycotina</taxon>
        <taxon>Dothideomycetes</taxon>
        <taxon>Pleosporomycetidae</taxon>
        <taxon>Pleosporales</taxon>
        <taxon>Pleosporineae</taxon>
        <taxon>Phaeosphaeriaceae</taxon>
        <taxon>Ophiobolus</taxon>
    </lineage>
</organism>
<evidence type="ECO:0000313" key="3">
    <source>
        <dbReference type="EMBL" id="KAF2833240.1"/>
    </source>
</evidence>
<sequence>MNQERSTLPSIWSAAPPGGIDRSAFTGKKPNKIIPVPHEYRRQTLSRERDMLIHDVEQKTGCDLVPHWDQGKVTSFDIYGSGHGVEKATVYLNHWISNAHTKSIGASAWAKLPAYDPNKWYYAQVEELDNVYKQRFRGPVPSEGDADAPRHAAVVDWPEDIKNTSQEFVSPREVFGNKLERLDELRMQDKVYITLQQSNHDGHWYLEILGHDVVDVELAREHLTTMIQTVRADAAGVQDAHNTILDEREGMEVELQQCEPWWPNQADYVVPQLLSHAMMDKPGSFRQEGLHFKQHLSLQRSIKAALDDVRRRKGAYDFVVRLGCLALSSKTVSKGIIGRTVSKDSFSKQIHESVQLDVKKWLANNEIGCRILHRLMAVKGFLEPTKSGGYFGYTPETLKETRPIFRGTWVFKDPNSSVVATQTSYRHPGRPAPFQKPVEDAQAAPMSLFVIQIDWTDDEQGMYEKGTPTFYKLPPGATGPKKNMDISLLELGESRAWHFALESLIPVPRKTVSPVLVGFAERVRMKRNYDISSTESFAEWDTTLNIKKYLQTGRLDSIYSFGIEKTCYKVELTAMWYPSQQLPVWGLAVRHLEWASHLAELEDLPIGRQAMWLDTISSFLPDDGQSSSNIDEDSDDCGTRRLKVDDSDDESPRDGIRILTDKLMKLSEIVSSVTDCGGVQI</sequence>